<keyword evidence="3" id="KW-1185">Reference proteome</keyword>
<feature type="region of interest" description="Disordered" evidence="1">
    <location>
        <begin position="46"/>
        <end position="70"/>
    </location>
</feature>
<accession>A0AAU9JBW4</accession>
<evidence type="ECO:0000313" key="2">
    <source>
        <dbReference type="EMBL" id="CAG9322606.1"/>
    </source>
</evidence>
<comment type="caution">
    <text evidence="2">The sequence shown here is derived from an EMBL/GenBank/DDBJ whole genome shotgun (WGS) entry which is preliminary data.</text>
</comment>
<evidence type="ECO:0000256" key="1">
    <source>
        <dbReference type="SAM" id="MobiDB-lite"/>
    </source>
</evidence>
<evidence type="ECO:0000313" key="3">
    <source>
        <dbReference type="Proteomes" id="UP001162131"/>
    </source>
</evidence>
<protein>
    <submittedName>
        <fullName evidence="2">Uncharacterized protein</fullName>
    </submittedName>
</protein>
<dbReference type="AlphaFoldDB" id="A0AAU9JBW4"/>
<sequence>MHRTAYHDVMPKTLYYRTDGSGRDTYIAYDNGGVFQSTAKFPSSQTAKSVIRPRSSYSRPSAKSLRYAPDGSGRDSYIKCGDGGLHASSTPKDFLSTFRESLRTNDCFLTRTISDPFSWAQLTWRDNRTRSISREKKRRVQDCVNRLYYNKRSH</sequence>
<reference evidence="2" key="1">
    <citation type="submission" date="2021-09" db="EMBL/GenBank/DDBJ databases">
        <authorList>
            <consortium name="AG Swart"/>
            <person name="Singh M."/>
            <person name="Singh A."/>
            <person name="Seah K."/>
            <person name="Emmerich C."/>
        </authorList>
    </citation>
    <scope>NUCLEOTIDE SEQUENCE</scope>
    <source>
        <strain evidence="2">ATCC30299</strain>
    </source>
</reference>
<name>A0AAU9JBW4_9CILI</name>
<organism evidence="2 3">
    <name type="scientific">Blepharisma stoltei</name>
    <dbReference type="NCBI Taxonomy" id="1481888"/>
    <lineage>
        <taxon>Eukaryota</taxon>
        <taxon>Sar</taxon>
        <taxon>Alveolata</taxon>
        <taxon>Ciliophora</taxon>
        <taxon>Postciliodesmatophora</taxon>
        <taxon>Heterotrichea</taxon>
        <taxon>Heterotrichida</taxon>
        <taxon>Blepharismidae</taxon>
        <taxon>Blepharisma</taxon>
    </lineage>
</organism>
<gene>
    <name evidence="2" type="ORF">BSTOLATCC_MIC31732</name>
</gene>
<proteinExistence type="predicted"/>
<dbReference type="EMBL" id="CAJZBQ010000032">
    <property type="protein sequence ID" value="CAG9322606.1"/>
    <property type="molecule type" value="Genomic_DNA"/>
</dbReference>
<dbReference type="Proteomes" id="UP001162131">
    <property type="component" value="Unassembled WGS sequence"/>
</dbReference>